<evidence type="ECO:0000256" key="3">
    <source>
        <dbReference type="ARBA" id="ARBA00023163"/>
    </source>
</evidence>
<dbReference type="GO" id="GO:0000978">
    <property type="term" value="F:RNA polymerase II cis-regulatory region sequence-specific DNA binding"/>
    <property type="evidence" value="ECO:0007669"/>
    <property type="project" value="TreeGrafter"/>
</dbReference>
<dbReference type="SMART" id="SM00353">
    <property type="entry name" value="HLH"/>
    <property type="match status" value="1"/>
</dbReference>
<dbReference type="SUPFAM" id="SSF47459">
    <property type="entry name" value="HLH, helix-loop-helix DNA-binding domain"/>
    <property type="match status" value="1"/>
</dbReference>
<keyword evidence="5" id="KW-0175">Coiled coil</keyword>
<evidence type="ECO:0000259" key="7">
    <source>
        <dbReference type="PROSITE" id="PS50888"/>
    </source>
</evidence>
<dbReference type="PANTHER" id="PTHR46117:SF3">
    <property type="entry name" value="FI24210P1"/>
    <property type="match status" value="1"/>
</dbReference>
<sequence length="486" mass="51539">MSSPPPSSASGPSGRTAIRRPPGSAPPAPTPGPTTPTTLVDNLIIMDGPAPATHNASAMRNRLQERASKGYVFDDFIREYNPKELKQKCDGQTKGKTYHVYGRNVLNRDNLDTSTASRRLQRRREQHNRIERKRRGVINQCISELTDLVMGPTASTKANDPATLTEHLTIVPSLAVKRSHDGRPLPPPTTPTSATADDDDDDDGDGEGGQSANGKFGRSDVLRRSIDHIHHLSGENESLRAEVQRLIEENQRLRQQLTAPCGSRMGGGLPPPPPPSRTRPSVCSGDLLPEPLKVETGAIATGTTAASLAHPHRGLPPRSTEVLPAPESFSGLYPPGTVNSYSNAPLARHGFPGSPFLASGPPYMPGGLLPMTTNPSSLLASSPFGALHHPAVVATSSPPIGESSALFPPHPSLHTLLPPASSLPPGSLHQSPGPPHLAKPRPDGAAAITGLAFAPPPNRDNDNFACIADNANPMDHLTRTPVFRPQ</sequence>
<dbReference type="AlphaFoldDB" id="A0A9W8DTK9"/>
<proteinExistence type="predicted"/>
<evidence type="ECO:0000313" key="8">
    <source>
        <dbReference type="EMBL" id="KAJ1925075.1"/>
    </source>
</evidence>
<keyword evidence="9" id="KW-1185">Reference proteome</keyword>
<feature type="compositionally biased region" description="Pro residues" evidence="6">
    <location>
        <begin position="23"/>
        <end position="34"/>
    </location>
</feature>
<gene>
    <name evidence="8" type="ORF">IWQ60_004787</name>
</gene>
<feature type="region of interest" description="Disordered" evidence="6">
    <location>
        <begin position="259"/>
        <end position="281"/>
    </location>
</feature>
<dbReference type="GO" id="GO:0000981">
    <property type="term" value="F:DNA-binding transcription factor activity, RNA polymerase II-specific"/>
    <property type="evidence" value="ECO:0007669"/>
    <property type="project" value="TreeGrafter"/>
</dbReference>
<dbReference type="InterPro" id="IPR011598">
    <property type="entry name" value="bHLH_dom"/>
</dbReference>
<evidence type="ECO:0000256" key="1">
    <source>
        <dbReference type="ARBA" id="ARBA00004123"/>
    </source>
</evidence>
<feature type="compositionally biased region" description="Low complexity" evidence="6">
    <location>
        <begin position="412"/>
        <end position="429"/>
    </location>
</feature>
<protein>
    <recommendedName>
        <fullName evidence="7">BHLH domain-containing protein</fullName>
    </recommendedName>
</protein>
<dbReference type="PROSITE" id="PS50888">
    <property type="entry name" value="BHLH"/>
    <property type="match status" value="1"/>
</dbReference>
<keyword evidence="2" id="KW-0805">Transcription regulation</keyword>
<dbReference type="GO" id="GO:0046983">
    <property type="term" value="F:protein dimerization activity"/>
    <property type="evidence" value="ECO:0007669"/>
    <property type="project" value="InterPro"/>
</dbReference>
<name>A0A9W8DTK9_9FUNG</name>
<dbReference type="InterPro" id="IPR051732">
    <property type="entry name" value="USF"/>
</dbReference>
<feature type="region of interest" description="Disordered" evidence="6">
    <location>
        <begin position="175"/>
        <end position="219"/>
    </location>
</feature>
<dbReference type="InterPro" id="IPR036638">
    <property type="entry name" value="HLH_DNA-bd_sf"/>
</dbReference>
<comment type="subcellular location">
    <subcellularLocation>
        <location evidence="1">Nucleus</location>
    </subcellularLocation>
</comment>
<feature type="coiled-coil region" evidence="5">
    <location>
        <begin position="229"/>
        <end position="256"/>
    </location>
</feature>
<keyword evidence="3" id="KW-0804">Transcription</keyword>
<feature type="compositionally biased region" description="Acidic residues" evidence="6">
    <location>
        <begin position="196"/>
        <end position="206"/>
    </location>
</feature>
<feature type="domain" description="BHLH" evidence="7">
    <location>
        <begin position="122"/>
        <end position="174"/>
    </location>
</feature>
<dbReference type="EMBL" id="JANBPT010000240">
    <property type="protein sequence ID" value="KAJ1925075.1"/>
    <property type="molecule type" value="Genomic_DNA"/>
</dbReference>
<evidence type="ECO:0000256" key="6">
    <source>
        <dbReference type="SAM" id="MobiDB-lite"/>
    </source>
</evidence>
<evidence type="ECO:0000256" key="5">
    <source>
        <dbReference type="SAM" id="Coils"/>
    </source>
</evidence>
<feature type="region of interest" description="Disordered" evidence="6">
    <location>
        <begin position="403"/>
        <end position="486"/>
    </location>
</feature>
<dbReference type="PANTHER" id="PTHR46117">
    <property type="entry name" value="FI24210P1"/>
    <property type="match status" value="1"/>
</dbReference>
<accession>A0A9W8DTK9</accession>
<reference evidence="8" key="1">
    <citation type="submission" date="2022-07" db="EMBL/GenBank/DDBJ databases">
        <title>Phylogenomic reconstructions and comparative analyses of Kickxellomycotina fungi.</title>
        <authorList>
            <person name="Reynolds N.K."/>
            <person name="Stajich J.E."/>
            <person name="Barry K."/>
            <person name="Grigoriev I.V."/>
            <person name="Crous P."/>
            <person name="Smith M.E."/>
        </authorList>
    </citation>
    <scope>NUCLEOTIDE SEQUENCE</scope>
    <source>
        <strain evidence="8">RSA 861</strain>
    </source>
</reference>
<dbReference type="Proteomes" id="UP001150569">
    <property type="component" value="Unassembled WGS sequence"/>
</dbReference>
<dbReference type="Gene3D" id="4.10.280.10">
    <property type="entry name" value="Helix-loop-helix DNA-binding domain"/>
    <property type="match status" value="1"/>
</dbReference>
<feature type="region of interest" description="Disordered" evidence="6">
    <location>
        <begin position="1"/>
        <end position="37"/>
    </location>
</feature>
<dbReference type="Pfam" id="PF00010">
    <property type="entry name" value="HLH"/>
    <property type="match status" value="1"/>
</dbReference>
<dbReference type="GO" id="GO:0005634">
    <property type="term" value="C:nucleus"/>
    <property type="evidence" value="ECO:0007669"/>
    <property type="project" value="UniProtKB-SubCell"/>
</dbReference>
<dbReference type="OrthoDB" id="690068at2759"/>
<evidence type="ECO:0000256" key="4">
    <source>
        <dbReference type="ARBA" id="ARBA00023242"/>
    </source>
</evidence>
<keyword evidence="4" id="KW-0539">Nucleus</keyword>
<evidence type="ECO:0000313" key="9">
    <source>
        <dbReference type="Proteomes" id="UP001150569"/>
    </source>
</evidence>
<organism evidence="8 9">
    <name type="scientific">Tieghemiomyces parasiticus</name>
    <dbReference type="NCBI Taxonomy" id="78921"/>
    <lineage>
        <taxon>Eukaryota</taxon>
        <taxon>Fungi</taxon>
        <taxon>Fungi incertae sedis</taxon>
        <taxon>Zoopagomycota</taxon>
        <taxon>Kickxellomycotina</taxon>
        <taxon>Dimargaritomycetes</taxon>
        <taxon>Dimargaritales</taxon>
        <taxon>Dimargaritaceae</taxon>
        <taxon>Tieghemiomyces</taxon>
    </lineage>
</organism>
<evidence type="ECO:0000256" key="2">
    <source>
        <dbReference type="ARBA" id="ARBA00023015"/>
    </source>
</evidence>
<comment type="caution">
    <text evidence="8">The sequence shown here is derived from an EMBL/GenBank/DDBJ whole genome shotgun (WGS) entry which is preliminary data.</text>
</comment>